<name>A0A344LD91_9PSEU</name>
<gene>
    <name evidence="5" type="ORF">A4R43_28980</name>
</gene>
<dbReference type="InterPro" id="IPR017441">
    <property type="entry name" value="Protein_kinase_ATP_BS"/>
</dbReference>
<keyword evidence="1 3" id="KW-0547">Nucleotide-binding</keyword>
<dbReference type="InterPro" id="IPR053235">
    <property type="entry name" value="Ser_Thr_kinase"/>
</dbReference>
<dbReference type="PROSITE" id="PS00107">
    <property type="entry name" value="PROTEIN_KINASE_ATP"/>
    <property type="match status" value="1"/>
</dbReference>
<evidence type="ECO:0000256" key="2">
    <source>
        <dbReference type="ARBA" id="ARBA00022840"/>
    </source>
</evidence>
<dbReference type="PROSITE" id="PS50011">
    <property type="entry name" value="PROTEIN_KINASE_DOM"/>
    <property type="match status" value="1"/>
</dbReference>
<dbReference type="PANTHER" id="PTHR24361">
    <property type="entry name" value="MITOGEN-ACTIVATED KINASE KINASE KINASE"/>
    <property type="match status" value="1"/>
</dbReference>
<feature type="binding site" evidence="3">
    <location>
        <position position="35"/>
    </location>
    <ligand>
        <name>ATP</name>
        <dbReference type="ChEBI" id="CHEBI:30616"/>
    </ligand>
</feature>
<evidence type="ECO:0000313" key="6">
    <source>
        <dbReference type="Proteomes" id="UP000250434"/>
    </source>
</evidence>
<dbReference type="GO" id="GO:0005524">
    <property type="term" value="F:ATP binding"/>
    <property type="evidence" value="ECO:0007669"/>
    <property type="project" value="UniProtKB-UniRule"/>
</dbReference>
<sequence>MSEPGFTELESLGDGNFGRVVLARQDRTGAVVAVKYLFDWLPLDEFRVEAAAWQHLDSPYAVRLHEFIESSRALVMEAVPGVSLHRLLHDNGALPPEAALAVFKNTLLGLADAHAIELVHRDLKSANVLVTDDGQAKLVDFGTAALAGESGTTAADIYAATCVFFECLTGHPPYEADDPDTLRQLHRYAPIPFGEVPEPLWGLLTWGMAKDPAYRPASAEQFADALETVATTTYGKKWERRGRAILAADPAEPPATGLLLKSGVVVLGLAVIAAGVVFVVTREEEPPPAAPPQMLQQVLTVAVEPVAEREATFAIEGEIVQVHGYQDLLVGARVNQALRHPFDEHREKLRADNQDGTSKPTIVLQTGELLSVRYDNRSGDEQPYPRAVTVALNEGKPLGVRELLTPEALSDNGIDQLSHRLDYHRRCENKTLNADELVLALAPDGVAFALTCQKPETVLLPYARMTDLLAPEVLKLLPDQRSVPPAPTTTTPPPKDEAFRFGALNLRLPTRFSVQNQGLEKVVVDGTGCADPKRYYNCEYFLVTDNTQASDEQPKYEPGKPYRRSANGRACNAAGRKDLKQDGAATLVESATVKVGDQDATYEKWTVRCVRPGSSEAEAELTQRIWFVPSKNVVIEDEWGIAELDEALAKAVWR</sequence>
<reference evidence="5 6" key="1">
    <citation type="submission" date="2016-04" db="EMBL/GenBank/DDBJ databases">
        <title>Complete genome sequence and analysis of deep-sea sediment isolate, Amycolatopsis sp. WP1.</title>
        <authorList>
            <person name="Wang H."/>
            <person name="Chen S."/>
            <person name="Wu Q."/>
        </authorList>
    </citation>
    <scope>NUCLEOTIDE SEQUENCE [LARGE SCALE GENOMIC DNA]</scope>
    <source>
        <strain evidence="5 6">WP1</strain>
    </source>
</reference>
<dbReference type="GO" id="GO:0005737">
    <property type="term" value="C:cytoplasm"/>
    <property type="evidence" value="ECO:0007669"/>
    <property type="project" value="TreeGrafter"/>
</dbReference>
<dbReference type="KEGG" id="aab:A4R43_28980"/>
<feature type="domain" description="Protein kinase" evidence="4">
    <location>
        <begin position="6"/>
        <end position="229"/>
    </location>
</feature>
<evidence type="ECO:0000313" key="5">
    <source>
        <dbReference type="EMBL" id="AXB46015.1"/>
    </source>
</evidence>
<accession>A0A344LD91</accession>
<dbReference type="AlphaFoldDB" id="A0A344LD91"/>
<dbReference type="Gene3D" id="3.30.200.20">
    <property type="entry name" value="Phosphorylase Kinase, domain 1"/>
    <property type="match status" value="1"/>
</dbReference>
<evidence type="ECO:0000256" key="3">
    <source>
        <dbReference type="PROSITE-ProRule" id="PRU10141"/>
    </source>
</evidence>
<keyword evidence="2 3" id="KW-0067">ATP-binding</keyword>
<evidence type="ECO:0000256" key="1">
    <source>
        <dbReference type="ARBA" id="ARBA00022741"/>
    </source>
</evidence>
<dbReference type="RefSeq" id="WP_236808355.1">
    <property type="nucleotide sequence ID" value="NZ_CP015163.1"/>
</dbReference>
<protein>
    <recommendedName>
        <fullName evidence="4">Protein kinase domain-containing protein</fullName>
    </recommendedName>
</protein>
<dbReference type="CDD" id="cd14014">
    <property type="entry name" value="STKc_PknB_like"/>
    <property type="match status" value="1"/>
</dbReference>
<dbReference type="InterPro" id="IPR008271">
    <property type="entry name" value="Ser/Thr_kinase_AS"/>
</dbReference>
<evidence type="ECO:0000259" key="4">
    <source>
        <dbReference type="PROSITE" id="PS50011"/>
    </source>
</evidence>
<proteinExistence type="predicted"/>
<dbReference type="GO" id="GO:0004674">
    <property type="term" value="F:protein serine/threonine kinase activity"/>
    <property type="evidence" value="ECO:0007669"/>
    <property type="project" value="TreeGrafter"/>
</dbReference>
<dbReference type="PROSITE" id="PS00108">
    <property type="entry name" value="PROTEIN_KINASE_ST"/>
    <property type="match status" value="1"/>
</dbReference>
<organism evidence="5 6">
    <name type="scientific">Amycolatopsis albispora</name>
    <dbReference type="NCBI Taxonomy" id="1804986"/>
    <lineage>
        <taxon>Bacteria</taxon>
        <taxon>Bacillati</taxon>
        <taxon>Actinomycetota</taxon>
        <taxon>Actinomycetes</taxon>
        <taxon>Pseudonocardiales</taxon>
        <taxon>Pseudonocardiaceae</taxon>
        <taxon>Amycolatopsis</taxon>
    </lineage>
</organism>
<dbReference type="SUPFAM" id="SSF56112">
    <property type="entry name" value="Protein kinase-like (PK-like)"/>
    <property type="match status" value="1"/>
</dbReference>
<dbReference type="InterPro" id="IPR000719">
    <property type="entry name" value="Prot_kinase_dom"/>
</dbReference>
<dbReference type="Pfam" id="PF00069">
    <property type="entry name" value="Pkinase"/>
    <property type="match status" value="1"/>
</dbReference>
<dbReference type="InterPro" id="IPR011009">
    <property type="entry name" value="Kinase-like_dom_sf"/>
</dbReference>
<dbReference type="Gene3D" id="1.10.510.10">
    <property type="entry name" value="Transferase(Phosphotransferase) domain 1"/>
    <property type="match status" value="2"/>
</dbReference>
<dbReference type="SMART" id="SM00220">
    <property type="entry name" value="S_TKc"/>
    <property type="match status" value="1"/>
</dbReference>
<dbReference type="Proteomes" id="UP000250434">
    <property type="component" value="Chromosome"/>
</dbReference>
<keyword evidence="6" id="KW-1185">Reference proteome</keyword>
<dbReference type="EMBL" id="CP015163">
    <property type="protein sequence ID" value="AXB46015.1"/>
    <property type="molecule type" value="Genomic_DNA"/>
</dbReference>